<evidence type="ECO:0000313" key="1">
    <source>
        <dbReference type="EMBL" id="EZA52713.1"/>
    </source>
</evidence>
<dbReference type="Proteomes" id="UP000053097">
    <property type="component" value="Unassembled WGS sequence"/>
</dbReference>
<name>A0A026W9S7_OOCBI</name>
<keyword evidence="2" id="KW-1185">Reference proteome</keyword>
<protein>
    <submittedName>
        <fullName evidence="1">Uncharacterized protein</fullName>
    </submittedName>
</protein>
<dbReference type="AlphaFoldDB" id="A0A026W9S7"/>
<evidence type="ECO:0000313" key="2">
    <source>
        <dbReference type="Proteomes" id="UP000053097"/>
    </source>
</evidence>
<organism evidence="1 2">
    <name type="scientific">Ooceraea biroi</name>
    <name type="common">Clonal raider ant</name>
    <name type="synonym">Cerapachys biroi</name>
    <dbReference type="NCBI Taxonomy" id="2015173"/>
    <lineage>
        <taxon>Eukaryota</taxon>
        <taxon>Metazoa</taxon>
        <taxon>Ecdysozoa</taxon>
        <taxon>Arthropoda</taxon>
        <taxon>Hexapoda</taxon>
        <taxon>Insecta</taxon>
        <taxon>Pterygota</taxon>
        <taxon>Neoptera</taxon>
        <taxon>Endopterygota</taxon>
        <taxon>Hymenoptera</taxon>
        <taxon>Apocrita</taxon>
        <taxon>Aculeata</taxon>
        <taxon>Formicoidea</taxon>
        <taxon>Formicidae</taxon>
        <taxon>Dorylinae</taxon>
        <taxon>Ooceraea</taxon>
    </lineage>
</organism>
<proteinExistence type="predicted"/>
<gene>
    <name evidence="1" type="ORF">X777_07094</name>
</gene>
<accession>A0A026W9S7</accession>
<sequence length="69" mass="7864">MSEARPSDMQGMDKDIVEFQEALETTHDLAIAQKENLREVTTSSVKPLRRKLSGLFNKDKQIFGIENNI</sequence>
<dbReference type="EMBL" id="KK107321">
    <property type="protein sequence ID" value="EZA52713.1"/>
    <property type="molecule type" value="Genomic_DNA"/>
</dbReference>
<reference evidence="1 2" key="1">
    <citation type="journal article" date="2014" name="Curr. Biol.">
        <title>The genome of the clonal raider ant Cerapachys biroi.</title>
        <authorList>
            <person name="Oxley P.R."/>
            <person name="Ji L."/>
            <person name="Fetter-Pruneda I."/>
            <person name="McKenzie S.K."/>
            <person name="Li C."/>
            <person name="Hu H."/>
            <person name="Zhang G."/>
            <person name="Kronauer D.J."/>
        </authorList>
    </citation>
    <scope>NUCLEOTIDE SEQUENCE [LARGE SCALE GENOMIC DNA]</scope>
</reference>